<dbReference type="AlphaFoldDB" id="A0A9P5P567"/>
<dbReference type="EMBL" id="JADNRY010000837">
    <property type="protein sequence ID" value="KAF9025990.1"/>
    <property type="molecule type" value="Genomic_DNA"/>
</dbReference>
<protein>
    <recommendedName>
        <fullName evidence="4">DUF4136 domain-containing protein</fullName>
    </recommendedName>
</protein>
<dbReference type="Proteomes" id="UP000772434">
    <property type="component" value="Unassembled WGS sequence"/>
</dbReference>
<evidence type="ECO:0000313" key="2">
    <source>
        <dbReference type="EMBL" id="KAF9025990.1"/>
    </source>
</evidence>
<name>A0A9P5P567_9AGAR</name>
<feature type="signal peptide" evidence="1">
    <location>
        <begin position="1"/>
        <end position="23"/>
    </location>
</feature>
<proteinExistence type="predicted"/>
<organism evidence="2 3">
    <name type="scientific">Rhodocollybia butyracea</name>
    <dbReference type="NCBI Taxonomy" id="206335"/>
    <lineage>
        <taxon>Eukaryota</taxon>
        <taxon>Fungi</taxon>
        <taxon>Dikarya</taxon>
        <taxon>Basidiomycota</taxon>
        <taxon>Agaricomycotina</taxon>
        <taxon>Agaricomycetes</taxon>
        <taxon>Agaricomycetidae</taxon>
        <taxon>Agaricales</taxon>
        <taxon>Marasmiineae</taxon>
        <taxon>Omphalotaceae</taxon>
        <taxon>Rhodocollybia</taxon>
    </lineage>
</organism>
<sequence length="203" mass="22237">MLFTPRSLGFVGLLVALISSACAAPIQTSGTTAPESKSVKFTVIVLKADGNPVKNVGRAEMLRITNSLNAMAKELGYPARPTIIYEGVSNVHNSESPYFLNMVFYHVKMEGGDSPYQKEQGYGYVVTQHLYKFGSIVTGGDGEIHRVITQVTRPTTDTLPSEKAVVELQMAKYQEFVKNFVPVKAWHPAFPHVHVPLDADLAP</sequence>
<accession>A0A9P5P567</accession>
<evidence type="ECO:0008006" key="4">
    <source>
        <dbReference type="Google" id="ProtNLM"/>
    </source>
</evidence>
<reference evidence="2" key="1">
    <citation type="submission" date="2020-11" db="EMBL/GenBank/DDBJ databases">
        <authorList>
            <consortium name="DOE Joint Genome Institute"/>
            <person name="Ahrendt S."/>
            <person name="Riley R."/>
            <person name="Andreopoulos W."/>
            <person name="Labutti K."/>
            <person name="Pangilinan J."/>
            <person name="Ruiz-Duenas F.J."/>
            <person name="Barrasa J.M."/>
            <person name="Sanchez-Garcia M."/>
            <person name="Camarero S."/>
            <person name="Miyauchi S."/>
            <person name="Serrano A."/>
            <person name="Linde D."/>
            <person name="Babiker R."/>
            <person name="Drula E."/>
            <person name="Ayuso-Fernandez I."/>
            <person name="Pacheco R."/>
            <person name="Padilla G."/>
            <person name="Ferreira P."/>
            <person name="Barriuso J."/>
            <person name="Kellner H."/>
            <person name="Castanera R."/>
            <person name="Alfaro M."/>
            <person name="Ramirez L."/>
            <person name="Pisabarro A.G."/>
            <person name="Kuo A."/>
            <person name="Tritt A."/>
            <person name="Lipzen A."/>
            <person name="He G."/>
            <person name="Yan M."/>
            <person name="Ng V."/>
            <person name="Cullen D."/>
            <person name="Martin F."/>
            <person name="Rosso M.-N."/>
            <person name="Henrissat B."/>
            <person name="Hibbett D."/>
            <person name="Martinez A.T."/>
            <person name="Grigoriev I.V."/>
        </authorList>
    </citation>
    <scope>NUCLEOTIDE SEQUENCE</scope>
    <source>
        <strain evidence="2">AH 40177</strain>
    </source>
</reference>
<evidence type="ECO:0000256" key="1">
    <source>
        <dbReference type="SAM" id="SignalP"/>
    </source>
</evidence>
<gene>
    <name evidence="2" type="ORF">BDP27DRAFT_1437681</name>
</gene>
<dbReference type="PROSITE" id="PS51257">
    <property type="entry name" value="PROKAR_LIPOPROTEIN"/>
    <property type="match status" value="1"/>
</dbReference>
<comment type="caution">
    <text evidence="2">The sequence shown here is derived from an EMBL/GenBank/DDBJ whole genome shotgun (WGS) entry which is preliminary data.</text>
</comment>
<keyword evidence="1" id="KW-0732">Signal</keyword>
<keyword evidence="3" id="KW-1185">Reference proteome</keyword>
<feature type="chain" id="PRO_5040229620" description="DUF4136 domain-containing protein" evidence="1">
    <location>
        <begin position="24"/>
        <end position="203"/>
    </location>
</feature>
<evidence type="ECO:0000313" key="3">
    <source>
        <dbReference type="Proteomes" id="UP000772434"/>
    </source>
</evidence>